<protein>
    <submittedName>
        <fullName evidence="2">Uncharacterized protein</fullName>
    </submittedName>
</protein>
<dbReference type="Proteomes" id="UP000238634">
    <property type="component" value="Unassembled WGS sequence"/>
</dbReference>
<evidence type="ECO:0000256" key="1">
    <source>
        <dbReference type="SAM" id="Phobius"/>
    </source>
</evidence>
<comment type="caution">
    <text evidence="2">The sequence shown here is derived from an EMBL/GenBank/DDBJ whole genome shotgun (WGS) entry which is preliminary data.</text>
</comment>
<dbReference type="OrthoDB" id="531764at2"/>
<keyword evidence="3" id="KW-1185">Reference proteome</keyword>
<dbReference type="AlphaFoldDB" id="A0A2T1DER3"/>
<dbReference type="RefSeq" id="WP_073072234.1">
    <property type="nucleotide sequence ID" value="NZ_MPPI01000014.1"/>
</dbReference>
<keyword evidence="1" id="KW-0472">Membrane</keyword>
<proteinExistence type="predicted"/>
<keyword evidence="1" id="KW-1133">Transmembrane helix</keyword>
<keyword evidence="1" id="KW-0812">Transmembrane</keyword>
<accession>A0A2T1DER3</accession>
<feature type="transmembrane region" description="Helical" evidence="1">
    <location>
        <begin position="6"/>
        <end position="27"/>
    </location>
</feature>
<evidence type="ECO:0000313" key="2">
    <source>
        <dbReference type="EMBL" id="PSB19000.1"/>
    </source>
</evidence>
<gene>
    <name evidence="2" type="ORF">C7B65_13370</name>
</gene>
<dbReference type="EMBL" id="PVWG01000013">
    <property type="protein sequence ID" value="PSB19000.1"/>
    <property type="molecule type" value="Genomic_DNA"/>
</dbReference>
<organism evidence="2 3">
    <name type="scientific">Phormidesmis priestleyi ULC007</name>
    <dbReference type="NCBI Taxonomy" id="1920490"/>
    <lineage>
        <taxon>Bacteria</taxon>
        <taxon>Bacillati</taxon>
        <taxon>Cyanobacteriota</taxon>
        <taxon>Cyanophyceae</taxon>
        <taxon>Leptolyngbyales</taxon>
        <taxon>Leptolyngbyaceae</taxon>
        <taxon>Phormidesmis</taxon>
    </lineage>
</organism>
<reference evidence="2 3" key="2">
    <citation type="submission" date="2018-03" db="EMBL/GenBank/DDBJ databases">
        <title>The ancient ancestry and fast evolution of plastids.</title>
        <authorList>
            <person name="Moore K.R."/>
            <person name="Magnabosco C."/>
            <person name="Momper L."/>
            <person name="Gold D.A."/>
            <person name="Bosak T."/>
            <person name="Fournier G.P."/>
        </authorList>
    </citation>
    <scope>NUCLEOTIDE SEQUENCE [LARGE SCALE GENOMIC DNA]</scope>
    <source>
        <strain evidence="2 3">ULC007</strain>
    </source>
</reference>
<evidence type="ECO:0000313" key="3">
    <source>
        <dbReference type="Proteomes" id="UP000238634"/>
    </source>
</evidence>
<reference evidence="2 3" key="1">
    <citation type="submission" date="2018-02" db="EMBL/GenBank/DDBJ databases">
        <authorList>
            <person name="Cohen D.B."/>
            <person name="Kent A.D."/>
        </authorList>
    </citation>
    <scope>NUCLEOTIDE SEQUENCE [LARGE SCALE GENOMIC DNA]</scope>
    <source>
        <strain evidence="2 3">ULC007</strain>
    </source>
</reference>
<name>A0A2T1DER3_9CYAN</name>
<feature type="transmembrane region" description="Helical" evidence="1">
    <location>
        <begin position="39"/>
        <end position="60"/>
    </location>
</feature>
<sequence>MQPLLLLFVAFYSLLMPILFINWLGFFREDLSLTKSEKRLSIVVIAIATLFWPIVIPFAYLELLGKFQRSARTTRLYKKMLETTADSQLC</sequence>